<reference evidence="2 3" key="1">
    <citation type="submission" date="2017-03" db="EMBL/GenBank/DDBJ databases">
        <authorList>
            <person name="Afonso C.L."/>
            <person name="Miller P.J."/>
            <person name="Scott M.A."/>
            <person name="Spackman E."/>
            <person name="Goraichik I."/>
            <person name="Dimitrov K.M."/>
            <person name="Suarez D.L."/>
            <person name="Swayne D.E."/>
        </authorList>
    </citation>
    <scope>NUCLEOTIDE SEQUENCE [LARGE SCALE GENOMIC DNA]</scope>
    <source>
        <strain evidence="2 3">CECT 8110</strain>
    </source>
</reference>
<dbReference type="RefSeq" id="WP_085818343.1">
    <property type="nucleotide sequence ID" value="NZ_FWFU01000003.1"/>
</dbReference>
<feature type="transmembrane region" description="Helical" evidence="1">
    <location>
        <begin position="108"/>
        <end position="126"/>
    </location>
</feature>
<evidence type="ECO:0000256" key="1">
    <source>
        <dbReference type="SAM" id="Phobius"/>
    </source>
</evidence>
<dbReference type="Proteomes" id="UP000193207">
    <property type="component" value="Unassembled WGS sequence"/>
</dbReference>
<name>A0A1X6ZJV2_9RHOB</name>
<keyword evidence="1" id="KW-0472">Membrane</keyword>
<organism evidence="2 3">
    <name type="scientific">Roseovarius halotolerans</name>
    <dbReference type="NCBI Taxonomy" id="505353"/>
    <lineage>
        <taxon>Bacteria</taxon>
        <taxon>Pseudomonadati</taxon>
        <taxon>Pseudomonadota</taxon>
        <taxon>Alphaproteobacteria</taxon>
        <taxon>Rhodobacterales</taxon>
        <taxon>Roseobacteraceae</taxon>
        <taxon>Roseovarius</taxon>
    </lineage>
</organism>
<dbReference type="AlphaFoldDB" id="A0A1X6ZJV2"/>
<gene>
    <name evidence="2" type="ORF">ROH8110_02833</name>
</gene>
<proteinExistence type="predicted"/>
<dbReference type="OrthoDB" id="7822309at2"/>
<keyword evidence="1" id="KW-1133">Transmembrane helix</keyword>
<sequence>MTALSEYQRLEASGLWRASPEDQRSDVIVSIGDATLVITDLRENPLAHWSLAAISRANPGRRPAIYHPDGDPGETLELDAGEEDMIAAIEKLRAAVERRRPHPGRLRLVMASLSALSVAALLLFWLPGAARDHALSVVPDVRRAEIGSQLMTQVQRIAGSACRANEGRAALSRLARRLPAPGGGTGALEVMRDGARSTVSLPGGTILIHRELVEDYDEPDVVAGYIVAERLRAELHSPLADLLDHAGLWVTLRLLTTGEIDAEVLADYARALLTRPRPALSDDTLLKGFAAWGVRSTPYAYAVDITGESTLPLIEADPFASEAPAPLLSDADWLRLQGICGG</sequence>
<dbReference type="EMBL" id="FWFU01000003">
    <property type="protein sequence ID" value="SLN51585.1"/>
    <property type="molecule type" value="Genomic_DNA"/>
</dbReference>
<keyword evidence="1" id="KW-0812">Transmembrane</keyword>
<evidence type="ECO:0000313" key="2">
    <source>
        <dbReference type="EMBL" id="SLN51585.1"/>
    </source>
</evidence>
<protein>
    <submittedName>
        <fullName evidence="2">Uncharacterized protein</fullName>
    </submittedName>
</protein>
<keyword evidence="3" id="KW-1185">Reference proteome</keyword>
<evidence type="ECO:0000313" key="3">
    <source>
        <dbReference type="Proteomes" id="UP000193207"/>
    </source>
</evidence>
<accession>A0A1X6ZJV2</accession>